<evidence type="ECO:0000313" key="1">
    <source>
        <dbReference type="EMBL" id="MCP2308998.1"/>
    </source>
</evidence>
<dbReference type="Pfam" id="PF19875">
    <property type="entry name" value="DUF6348"/>
    <property type="match status" value="1"/>
</dbReference>
<organism evidence="1 2">
    <name type="scientific">Kitasatospora paracochleata</name>
    <dbReference type="NCBI Taxonomy" id="58354"/>
    <lineage>
        <taxon>Bacteria</taxon>
        <taxon>Bacillati</taxon>
        <taxon>Actinomycetota</taxon>
        <taxon>Actinomycetes</taxon>
        <taxon>Kitasatosporales</taxon>
        <taxon>Streptomycetaceae</taxon>
        <taxon>Kitasatospora</taxon>
    </lineage>
</organism>
<accession>A0ABT1IVN4</accession>
<protein>
    <submittedName>
        <fullName evidence="1">Uncharacterized protein</fullName>
    </submittedName>
</protein>
<gene>
    <name evidence="1" type="ORF">FHR36_002122</name>
</gene>
<keyword evidence="2" id="KW-1185">Reference proteome</keyword>
<dbReference type="Proteomes" id="UP001206483">
    <property type="component" value="Unassembled WGS sequence"/>
</dbReference>
<reference evidence="1 2" key="1">
    <citation type="submission" date="2022-06" db="EMBL/GenBank/DDBJ databases">
        <title>Sequencing the genomes of 1000 actinobacteria strains.</title>
        <authorList>
            <person name="Klenk H.-P."/>
        </authorList>
    </citation>
    <scope>NUCLEOTIDE SEQUENCE [LARGE SCALE GENOMIC DNA]</scope>
    <source>
        <strain evidence="1 2">DSM 41656</strain>
    </source>
</reference>
<dbReference type="InterPro" id="IPR045929">
    <property type="entry name" value="DUF6348"/>
</dbReference>
<comment type="caution">
    <text evidence="1">The sequence shown here is derived from an EMBL/GenBank/DDBJ whole genome shotgun (WGS) entry which is preliminary data.</text>
</comment>
<proteinExistence type="predicted"/>
<sequence>MGWGSRLRDAVGVARRSERRAERLPEQVVLTLVAEQLAALSSQDWTVADGLARGPQSIAVRLGAPHPDGPYPDGPHSDDPLRLDLVLLPDADRPDGPAVPDCLVGFGGDEAAVRRGIEVWAATAAVTVLELHAHSGRFAGHVDPRDQDGFPGRHAIHGGIVAWGTGERQNAVQDWMLANPLLPRLAPALDGAVERDELIGLAVHFGSGEGVDTAEVRVDGRHHQAASRVLAGLDWPRVDRGSSYARTFALLTGRAAR</sequence>
<dbReference type="RefSeq" id="WP_253795944.1">
    <property type="nucleotide sequence ID" value="NZ_BAAAUB010000061.1"/>
</dbReference>
<dbReference type="EMBL" id="JAMZDX010000002">
    <property type="protein sequence ID" value="MCP2308998.1"/>
    <property type="molecule type" value="Genomic_DNA"/>
</dbReference>
<evidence type="ECO:0000313" key="2">
    <source>
        <dbReference type="Proteomes" id="UP001206483"/>
    </source>
</evidence>
<name>A0ABT1IVN4_9ACTN</name>